<evidence type="ECO:0000256" key="4">
    <source>
        <dbReference type="ARBA" id="ARBA00023159"/>
    </source>
</evidence>
<organism evidence="7 8">
    <name type="scientific">Entomobacter blattae</name>
    <dbReference type="NCBI Taxonomy" id="2762277"/>
    <lineage>
        <taxon>Bacteria</taxon>
        <taxon>Pseudomonadati</taxon>
        <taxon>Pseudomonadota</taxon>
        <taxon>Alphaproteobacteria</taxon>
        <taxon>Acetobacterales</taxon>
        <taxon>Acetobacteraceae</taxon>
        <taxon>Entomobacter</taxon>
    </lineage>
</organism>
<dbReference type="GO" id="GO:0032993">
    <property type="term" value="C:protein-DNA complex"/>
    <property type="evidence" value="ECO:0007669"/>
    <property type="project" value="TreeGrafter"/>
</dbReference>
<keyword evidence="3" id="KW-0238">DNA-binding</keyword>
<evidence type="ECO:0000256" key="3">
    <source>
        <dbReference type="ARBA" id="ARBA00023125"/>
    </source>
</evidence>
<evidence type="ECO:0000256" key="5">
    <source>
        <dbReference type="ARBA" id="ARBA00023163"/>
    </source>
</evidence>
<dbReference type="CDD" id="cd08411">
    <property type="entry name" value="PBP2_OxyR"/>
    <property type="match status" value="1"/>
</dbReference>
<keyword evidence="2" id="KW-0805">Transcription regulation</keyword>
<dbReference type="AlphaFoldDB" id="A0A7H1NPS7"/>
<comment type="similarity">
    <text evidence="1">Belongs to the LysR transcriptional regulatory family.</text>
</comment>
<proteinExistence type="inferred from homology"/>
<protein>
    <submittedName>
        <fullName evidence="7">Hydrogen peroxide-inducible genes activator</fullName>
    </submittedName>
</protein>
<dbReference type="EMBL" id="CP060244">
    <property type="protein sequence ID" value="QNT77787.1"/>
    <property type="molecule type" value="Genomic_DNA"/>
</dbReference>
<dbReference type="InterPro" id="IPR005119">
    <property type="entry name" value="LysR_subst-bd"/>
</dbReference>
<dbReference type="FunFam" id="1.10.10.10:FF:000001">
    <property type="entry name" value="LysR family transcriptional regulator"/>
    <property type="match status" value="1"/>
</dbReference>
<dbReference type="RefSeq" id="WP_203414203.1">
    <property type="nucleotide sequence ID" value="NZ_CP060244.1"/>
</dbReference>
<evidence type="ECO:0000256" key="2">
    <source>
        <dbReference type="ARBA" id="ARBA00023015"/>
    </source>
</evidence>
<dbReference type="InterPro" id="IPR000847">
    <property type="entry name" value="LysR_HTH_N"/>
</dbReference>
<feature type="domain" description="HTH lysR-type" evidence="6">
    <location>
        <begin position="10"/>
        <end position="67"/>
    </location>
</feature>
<keyword evidence="5" id="KW-0804">Transcription</keyword>
<dbReference type="Gene3D" id="3.40.190.10">
    <property type="entry name" value="Periplasmic binding protein-like II"/>
    <property type="match status" value="2"/>
</dbReference>
<reference evidence="7 8" key="1">
    <citation type="submission" date="2020-08" db="EMBL/GenBank/DDBJ databases">
        <title>Complete genome sequence of Entomobacter blattae G55GP.</title>
        <authorList>
            <person name="Poehlein A."/>
            <person name="Guzman J."/>
            <person name="Daniel R."/>
            <person name="Vilcinskas A."/>
        </authorList>
    </citation>
    <scope>NUCLEOTIDE SEQUENCE [LARGE SCALE GENOMIC DNA]</scope>
    <source>
        <strain evidence="7 8">G55GP</strain>
    </source>
</reference>
<dbReference type="Gene3D" id="1.10.10.10">
    <property type="entry name" value="Winged helix-like DNA-binding domain superfamily/Winged helix DNA-binding domain"/>
    <property type="match status" value="1"/>
</dbReference>
<dbReference type="GO" id="GO:0003677">
    <property type="term" value="F:DNA binding"/>
    <property type="evidence" value="ECO:0007669"/>
    <property type="project" value="UniProtKB-KW"/>
</dbReference>
<dbReference type="Proteomes" id="UP000516349">
    <property type="component" value="Chromosome"/>
</dbReference>
<keyword evidence="4" id="KW-0010">Activator</keyword>
<dbReference type="InterPro" id="IPR036390">
    <property type="entry name" value="WH_DNA-bd_sf"/>
</dbReference>
<dbReference type="SUPFAM" id="SSF46785">
    <property type="entry name" value="Winged helix' DNA-binding domain"/>
    <property type="match status" value="1"/>
</dbReference>
<dbReference type="PANTHER" id="PTHR30346:SF26">
    <property type="entry name" value="HYDROGEN PEROXIDE-INDUCIBLE GENES ACTIVATOR"/>
    <property type="match status" value="1"/>
</dbReference>
<dbReference type="SUPFAM" id="SSF53850">
    <property type="entry name" value="Periplasmic binding protein-like II"/>
    <property type="match status" value="1"/>
</dbReference>
<name>A0A7H1NPS7_9PROT</name>
<evidence type="ECO:0000313" key="8">
    <source>
        <dbReference type="Proteomes" id="UP000516349"/>
    </source>
</evidence>
<dbReference type="Pfam" id="PF00126">
    <property type="entry name" value="HTH_1"/>
    <property type="match status" value="1"/>
</dbReference>
<accession>A0A7H1NPS7</accession>
<sequence length="333" mass="37870">MLVRQHLSGLSLRDLEYALAVADQRHFGRAASQCGVSQPGLSEQIRKLEGLLGTALFERSRNQIKITPKGEVLLEQARVIVRESRSLLEIARSESEMFSAPLHIGVIPTLGPYYIPHILPYLRKEFPNMSLRLHEGQTALLLEKLKHGKLDILILALPVELENLITEPLFFEPFRLMVPKGHPLEGAYPVNPKDLPINDLLLLEEGHCLRTQALSFCSQVSHSERKIRYASSLEMLRHMIAAGEGYSLMPSMAVKQMDYLNGMDKLVHLQDFPKDQQIGRTIGLVWRNTDPRKKHFVKLSEFLRDYTKSKLMFDLPSQLKKHVVNVEKDAVVS</sequence>
<evidence type="ECO:0000259" key="6">
    <source>
        <dbReference type="PROSITE" id="PS50931"/>
    </source>
</evidence>
<dbReference type="PANTHER" id="PTHR30346">
    <property type="entry name" value="TRANSCRIPTIONAL DUAL REGULATOR HCAR-RELATED"/>
    <property type="match status" value="1"/>
</dbReference>
<dbReference type="PRINTS" id="PR00039">
    <property type="entry name" value="HTHLYSR"/>
</dbReference>
<dbReference type="GO" id="GO:0003700">
    <property type="term" value="F:DNA-binding transcription factor activity"/>
    <property type="evidence" value="ECO:0007669"/>
    <property type="project" value="InterPro"/>
</dbReference>
<evidence type="ECO:0000256" key="1">
    <source>
        <dbReference type="ARBA" id="ARBA00009437"/>
    </source>
</evidence>
<gene>
    <name evidence="7" type="primary">oxyR</name>
    <name evidence="7" type="ORF">JGUZn3_05410</name>
</gene>
<evidence type="ECO:0000313" key="7">
    <source>
        <dbReference type="EMBL" id="QNT77787.1"/>
    </source>
</evidence>
<keyword evidence="8" id="KW-1185">Reference proteome</keyword>
<dbReference type="PROSITE" id="PS50931">
    <property type="entry name" value="HTH_LYSR"/>
    <property type="match status" value="1"/>
</dbReference>
<dbReference type="Pfam" id="PF03466">
    <property type="entry name" value="LysR_substrate"/>
    <property type="match status" value="1"/>
</dbReference>
<dbReference type="InterPro" id="IPR036388">
    <property type="entry name" value="WH-like_DNA-bd_sf"/>
</dbReference>
<dbReference type="KEGG" id="ebla:JGUZn3_05410"/>